<sequence>MKRTHAHSTRLIVYSIGLLTVMACTPKSPAIKMKGSDTEVNLAVTLAEKYTIMDPDFSIAISGGGSGLGITSLLNGQADIANSSRPLSQEEVAQFKQKNIPLRSIVFAEDATAFIVHDALPLEEIDIETLGKILSGEIKNWSEIADVQLPINIYGRQSSSGTHSFIKKKLKIEFSNAAKEMTGNAQIIEGVKADRSGIGYVGAGYVAHDPSAGQHVKILKIKQHKQEPAQSPIDPEAINARRYYFQRPLYQYVLEKSWDKVKPFIDFEKSAAGRSLIEEHGYYIIDNDEI</sequence>
<dbReference type="PROSITE" id="PS51257">
    <property type="entry name" value="PROKAR_LIPOPROTEIN"/>
    <property type="match status" value="1"/>
</dbReference>
<dbReference type="Proteomes" id="UP001597525">
    <property type="component" value="Unassembled WGS sequence"/>
</dbReference>
<dbReference type="Pfam" id="PF12849">
    <property type="entry name" value="PBP_like_2"/>
    <property type="match status" value="1"/>
</dbReference>
<evidence type="ECO:0000313" key="4">
    <source>
        <dbReference type="Proteomes" id="UP001597525"/>
    </source>
</evidence>
<keyword evidence="1" id="KW-0732">Signal</keyword>
<keyword evidence="4" id="KW-1185">Reference proteome</keyword>
<dbReference type="PANTHER" id="PTHR30570:SF1">
    <property type="entry name" value="PHOSPHATE-BINDING PROTEIN PSTS"/>
    <property type="match status" value="1"/>
</dbReference>
<dbReference type="InterPro" id="IPR050811">
    <property type="entry name" value="Phosphate_ABC_transporter"/>
</dbReference>
<accession>A0ABW6B9Q0</accession>
<dbReference type="CDD" id="cd13566">
    <property type="entry name" value="PBP2_phosphate"/>
    <property type="match status" value="1"/>
</dbReference>
<dbReference type="RefSeq" id="WP_320183776.1">
    <property type="nucleotide sequence ID" value="NZ_CP138332.1"/>
</dbReference>
<dbReference type="EMBL" id="JBHUPB010000003">
    <property type="protein sequence ID" value="MFD2965982.1"/>
    <property type="molecule type" value="Genomic_DNA"/>
</dbReference>
<reference evidence="4" key="1">
    <citation type="journal article" date="2019" name="Int. J. Syst. Evol. Microbiol.">
        <title>The Global Catalogue of Microorganisms (GCM) 10K type strain sequencing project: providing services to taxonomists for standard genome sequencing and annotation.</title>
        <authorList>
            <consortium name="The Broad Institute Genomics Platform"/>
            <consortium name="The Broad Institute Genome Sequencing Center for Infectious Disease"/>
            <person name="Wu L."/>
            <person name="Ma J."/>
        </authorList>
    </citation>
    <scope>NUCLEOTIDE SEQUENCE [LARGE SCALE GENOMIC DNA]</scope>
    <source>
        <strain evidence="4">KCTC 22814</strain>
    </source>
</reference>
<evidence type="ECO:0000259" key="2">
    <source>
        <dbReference type="Pfam" id="PF12849"/>
    </source>
</evidence>
<evidence type="ECO:0000256" key="1">
    <source>
        <dbReference type="ARBA" id="ARBA00022729"/>
    </source>
</evidence>
<dbReference type="SUPFAM" id="SSF53850">
    <property type="entry name" value="Periplasmic binding protein-like II"/>
    <property type="match status" value="1"/>
</dbReference>
<evidence type="ECO:0000313" key="3">
    <source>
        <dbReference type="EMBL" id="MFD2965982.1"/>
    </source>
</evidence>
<dbReference type="InterPro" id="IPR024370">
    <property type="entry name" value="PBP_domain"/>
</dbReference>
<dbReference type="PANTHER" id="PTHR30570">
    <property type="entry name" value="PERIPLASMIC PHOSPHATE BINDING COMPONENT OF PHOSPHATE ABC TRANSPORTER"/>
    <property type="match status" value="1"/>
</dbReference>
<organism evidence="3 4">
    <name type="scientific">Sphingobacterium bambusae</name>
    <dbReference type="NCBI Taxonomy" id="662858"/>
    <lineage>
        <taxon>Bacteria</taxon>
        <taxon>Pseudomonadati</taxon>
        <taxon>Bacteroidota</taxon>
        <taxon>Sphingobacteriia</taxon>
        <taxon>Sphingobacteriales</taxon>
        <taxon>Sphingobacteriaceae</taxon>
        <taxon>Sphingobacterium</taxon>
    </lineage>
</organism>
<feature type="domain" description="PBP" evidence="2">
    <location>
        <begin position="28"/>
        <end position="267"/>
    </location>
</feature>
<name>A0ABW6B9Q0_9SPHI</name>
<comment type="caution">
    <text evidence="3">The sequence shown here is derived from an EMBL/GenBank/DDBJ whole genome shotgun (WGS) entry which is preliminary data.</text>
</comment>
<proteinExistence type="predicted"/>
<gene>
    <name evidence="3" type="ORF">ACFS7Y_01210</name>
</gene>
<dbReference type="Gene3D" id="3.40.190.10">
    <property type="entry name" value="Periplasmic binding protein-like II"/>
    <property type="match status" value="2"/>
</dbReference>
<protein>
    <submittedName>
        <fullName evidence="3">PstS family phosphate ABC transporter substrate-binding protein</fullName>
    </submittedName>
</protein>